<feature type="transmembrane region" description="Helical" evidence="1">
    <location>
        <begin position="283"/>
        <end position="303"/>
    </location>
</feature>
<dbReference type="Pfam" id="PF13795">
    <property type="entry name" value="HupE_UreJ_2"/>
    <property type="match status" value="1"/>
</dbReference>
<evidence type="ECO:0000256" key="1">
    <source>
        <dbReference type="SAM" id="Phobius"/>
    </source>
</evidence>
<feature type="transmembrane region" description="Helical" evidence="1">
    <location>
        <begin position="228"/>
        <end position="247"/>
    </location>
</feature>
<accession>A0ABW3FBJ8</accession>
<evidence type="ECO:0000313" key="3">
    <source>
        <dbReference type="Proteomes" id="UP001597101"/>
    </source>
</evidence>
<dbReference type="InterPro" id="IPR032809">
    <property type="entry name" value="Put_HupE_UreJ"/>
</dbReference>
<protein>
    <submittedName>
        <fullName evidence="2">HupE/UreJ family protein</fullName>
    </submittedName>
</protein>
<keyword evidence="1" id="KW-1133">Transmembrane helix</keyword>
<name>A0ABW3FBJ8_9HYPH</name>
<gene>
    <name evidence="2" type="ORF">ACFQ14_02450</name>
</gene>
<evidence type="ECO:0000313" key="2">
    <source>
        <dbReference type="EMBL" id="MFD0915259.1"/>
    </source>
</evidence>
<keyword evidence="1" id="KW-0812">Transmembrane</keyword>
<feature type="transmembrane region" description="Helical" evidence="1">
    <location>
        <begin position="315"/>
        <end position="338"/>
    </location>
</feature>
<keyword evidence="1" id="KW-0472">Membrane</keyword>
<feature type="transmembrane region" description="Helical" evidence="1">
    <location>
        <begin position="350"/>
        <end position="368"/>
    </location>
</feature>
<comment type="caution">
    <text evidence="2">The sequence shown here is derived from an EMBL/GenBank/DDBJ whole genome shotgun (WGS) entry which is preliminary data.</text>
</comment>
<reference evidence="3" key="1">
    <citation type="journal article" date="2019" name="Int. J. Syst. Evol. Microbiol.">
        <title>The Global Catalogue of Microorganisms (GCM) 10K type strain sequencing project: providing services to taxonomists for standard genome sequencing and annotation.</title>
        <authorList>
            <consortium name="The Broad Institute Genomics Platform"/>
            <consortium name="The Broad Institute Genome Sequencing Center for Infectious Disease"/>
            <person name="Wu L."/>
            <person name="Ma J."/>
        </authorList>
    </citation>
    <scope>NUCLEOTIDE SEQUENCE [LARGE SCALE GENOMIC DNA]</scope>
    <source>
        <strain evidence="3">CCUG 60023</strain>
    </source>
</reference>
<proteinExistence type="predicted"/>
<feature type="transmembrane region" description="Helical" evidence="1">
    <location>
        <begin position="253"/>
        <end position="271"/>
    </location>
</feature>
<dbReference type="Proteomes" id="UP001597101">
    <property type="component" value="Unassembled WGS sequence"/>
</dbReference>
<organism evidence="2 3">
    <name type="scientific">Pseudahrensia aquimaris</name>
    <dbReference type="NCBI Taxonomy" id="744461"/>
    <lineage>
        <taxon>Bacteria</taxon>
        <taxon>Pseudomonadati</taxon>
        <taxon>Pseudomonadota</taxon>
        <taxon>Alphaproteobacteria</taxon>
        <taxon>Hyphomicrobiales</taxon>
        <taxon>Ahrensiaceae</taxon>
        <taxon>Pseudahrensia</taxon>
    </lineage>
</organism>
<dbReference type="RefSeq" id="WP_377211109.1">
    <property type="nucleotide sequence ID" value="NZ_JBHTJV010000002.1"/>
</dbReference>
<dbReference type="EMBL" id="JBHTJV010000002">
    <property type="protein sequence ID" value="MFD0915259.1"/>
    <property type="molecule type" value="Genomic_DNA"/>
</dbReference>
<sequence length="376" mass="40986">MRRLPLFGFALAFVLSFVASVYAHEIRPAIFELTLNEDRSFQLDVSANIEAIVADIGSEHEDTSESPNAQRYNELRTLEPAALEEAFRAVAPDWLAAVGLSFGDSTAAFDIAGMTIPEVGDTELARLSTLQLTGMVPEGTQTVAWAYASRYGASILRINRPGQEQFAQFFNTGAESGPMDLSVAEERTFWGTVSYYLYQGFVHIIPAGLDHILFVLGLFLLSQSWKPLLAQVTAFTIAHTITLALSVNGVVALAPSIVEPLIALSIVYVAVENILTQKLHIWRPIIVFLFGLLHGMGFAGVLGEVGLPADYFATALISFNVGVEIGQLAVIAIAFALVGWFMRKSWYRRLIVIPASLGIAAMGAFWFFERTGFIGA</sequence>
<feature type="transmembrane region" description="Helical" evidence="1">
    <location>
        <begin position="196"/>
        <end position="221"/>
    </location>
</feature>
<keyword evidence="3" id="KW-1185">Reference proteome</keyword>